<feature type="transmembrane region" description="Helical" evidence="1">
    <location>
        <begin position="75"/>
        <end position="95"/>
    </location>
</feature>
<feature type="signal peptide" evidence="2">
    <location>
        <begin position="1"/>
        <end position="25"/>
    </location>
</feature>
<dbReference type="Gene3D" id="2.60.40.10">
    <property type="entry name" value="Immunoglobulins"/>
    <property type="match status" value="2"/>
</dbReference>
<name>A0A6N8ED01_9GAMM</name>
<reference evidence="4 5" key="1">
    <citation type="submission" date="2019-11" db="EMBL/GenBank/DDBJ databases">
        <title>Whole-genome sequence of the anaerobic purple sulfur bacterium Allochromatium palmeri DSM 15591.</title>
        <authorList>
            <person name="Kyndt J.A."/>
            <person name="Meyer T.E."/>
        </authorList>
    </citation>
    <scope>NUCLEOTIDE SEQUENCE [LARGE SCALE GENOMIC DNA]</scope>
    <source>
        <strain evidence="4 5">DSM 15591</strain>
    </source>
</reference>
<dbReference type="InterPro" id="IPR013783">
    <property type="entry name" value="Ig-like_fold"/>
</dbReference>
<dbReference type="InterPro" id="IPR024079">
    <property type="entry name" value="MetalloPept_cat_dom_sf"/>
</dbReference>
<organism evidence="4 5">
    <name type="scientific">Allochromatium palmeri</name>
    <dbReference type="NCBI Taxonomy" id="231048"/>
    <lineage>
        <taxon>Bacteria</taxon>
        <taxon>Pseudomonadati</taxon>
        <taxon>Pseudomonadota</taxon>
        <taxon>Gammaproteobacteria</taxon>
        <taxon>Chromatiales</taxon>
        <taxon>Chromatiaceae</taxon>
        <taxon>Allochromatium</taxon>
    </lineage>
</organism>
<proteinExistence type="predicted"/>
<evidence type="ECO:0000313" key="4">
    <source>
        <dbReference type="EMBL" id="MTW21451.1"/>
    </source>
</evidence>
<dbReference type="EMBL" id="WNKT01000018">
    <property type="protein sequence ID" value="MTW21451.1"/>
    <property type="molecule type" value="Genomic_DNA"/>
</dbReference>
<dbReference type="SUPFAM" id="SSF55486">
    <property type="entry name" value="Metalloproteases ('zincins'), catalytic domain"/>
    <property type="match status" value="1"/>
</dbReference>
<dbReference type="InterPro" id="IPR036116">
    <property type="entry name" value="FN3_sf"/>
</dbReference>
<feature type="domain" description="Fibronectin type-III" evidence="3">
    <location>
        <begin position="520"/>
        <end position="613"/>
    </location>
</feature>
<dbReference type="GO" id="GO:0008237">
    <property type="term" value="F:metallopeptidase activity"/>
    <property type="evidence" value="ECO:0007669"/>
    <property type="project" value="InterPro"/>
</dbReference>
<keyword evidence="1" id="KW-1133">Transmembrane helix</keyword>
<gene>
    <name evidence="4" type="ORF">GJ668_10130</name>
</gene>
<evidence type="ECO:0000256" key="1">
    <source>
        <dbReference type="SAM" id="Phobius"/>
    </source>
</evidence>
<comment type="caution">
    <text evidence="4">The sequence shown here is derived from an EMBL/GenBank/DDBJ whole genome shotgun (WGS) entry which is preliminary data.</text>
</comment>
<dbReference type="PROSITE" id="PS50853">
    <property type="entry name" value="FN3"/>
    <property type="match status" value="1"/>
</dbReference>
<sequence length="705" mass="74802">MMNVTLLKRSLVLTALVSASGAVSAATEPNLEYWMWLSGLPNWLLAAMVAILFVVLAALGLLIYHRTTGQSRGMLDYATLSGALVAGLLVAMLAADPWNAYLSDKFTALPPTAAVPAQAPHGRWALDLLEAPDADDVQGSPKKPQKVLKNRARHAKVNISAIEAETLNLNLFDDTDLVAVRDSVVKDARGGSVWLGHIQDYPDSEVVLAARGKVLMGTVSVDGRFFEIVYVGGNTHAVRELDPNKLPAKFEPEQLPTPDDLGDGDVATDASVTATGDTPSATGQVVDVMVVYTPKARANAGGAAGIETKIMNAVARANQAYLNSQIDMYLNLVHMEEIAYTETGDMVTAWNRVMGTSDGYMDDVHALRNEYGADQVALITADSNYCGYATIMNSDWRSTAFAPWAFAVLHDDSIYNCLGSNDSFAHELGHNQGNVHDPDNAPSMGAYPDSYGYRECGRFRDIMSYSCSGEPRIPYFSNPNLTYNGYAIGIEGSSDTARSMNATAPIVANFRVSVTSPPAAPGSLNATNVSTSDSTALALRWSDNASNEAGYRVQGSIDGSSWAEIASLPQNTTSFDDTGLVSGQTYYYRVYAYNSFGNSAYSNTASATPTAPQLDTTAPTVRINSPLDGAQLSRNVSISANATDDVGVTSMQLLIDGKQAATSSSGSLSSNWNTKKSGSGTHVISVKATDAAGNSGTSTVTVTVK</sequence>
<evidence type="ECO:0000313" key="5">
    <source>
        <dbReference type="Proteomes" id="UP000434044"/>
    </source>
</evidence>
<dbReference type="SUPFAM" id="SSF49265">
    <property type="entry name" value="Fibronectin type III"/>
    <property type="match status" value="1"/>
</dbReference>
<dbReference type="OrthoDB" id="9790784at2"/>
<feature type="chain" id="PRO_5026860391" description="Fibronectin type-III domain-containing protein" evidence="2">
    <location>
        <begin position="26"/>
        <end position="705"/>
    </location>
</feature>
<dbReference type="RefSeq" id="WP_155450034.1">
    <property type="nucleotide sequence ID" value="NZ_WNKT01000018.1"/>
</dbReference>
<dbReference type="InterPro" id="IPR003961">
    <property type="entry name" value="FN3_dom"/>
</dbReference>
<keyword evidence="5" id="KW-1185">Reference proteome</keyword>
<protein>
    <recommendedName>
        <fullName evidence="3">Fibronectin type-III domain-containing protein</fullName>
    </recommendedName>
</protein>
<dbReference type="Pfam" id="PF13688">
    <property type="entry name" value="Reprolysin_5"/>
    <property type="match status" value="1"/>
</dbReference>
<evidence type="ECO:0000256" key="2">
    <source>
        <dbReference type="SAM" id="SignalP"/>
    </source>
</evidence>
<dbReference type="Gene3D" id="3.40.390.10">
    <property type="entry name" value="Collagenase (Catalytic Domain)"/>
    <property type="match status" value="1"/>
</dbReference>
<dbReference type="Pfam" id="PF00041">
    <property type="entry name" value="fn3"/>
    <property type="match status" value="1"/>
</dbReference>
<evidence type="ECO:0000259" key="3">
    <source>
        <dbReference type="PROSITE" id="PS50853"/>
    </source>
</evidence>
<dbReference type="Proteomes" id="UP000434044">
    <property type="component" value="Unassembled WGS sequence"/>
</dbReference>
<keyword evidence="1" id="KW-0812">Transmembrane</keyword>
<dbReference type="AlphaFoldDB" id="A0A6N8ED01"/>
<dbReference type="Pfam" id="PF17957">
    <property type="entry name" value="Big_7"/>
    <property type="match status" value="1"/>
</dbReference>
<keyword evidence="1" id="KW-0472">Membrane</keyword>
<dbReference type="CDD" id="cd00063">
    <property type="entry name" value="FN3"/>
    <property type="match status" value="1"/>
</dbReference>
<dbReference type="SMART" id="SM00060">
    <property type="entry name" value="FN3"/>
    <property type="match status" value="1"/>
</dbReference>
<accession>A0A6N8ED01</accession>
<feature type="transmembrane region" description="Helical" evidence="1">
    <location>
        <begin position="41"/>
        <end position="63"/>
    </location>
</feature>
<keyword evidence="2" id="KW-0732">Signal</keyword>